<dbReference type="Proteomes" id="UP000193067">
    <property type="component" value="Unassembled WGS sequence"/>
</dbReference>
<gene>
    <name evidence="2" type="ORF">PYCCODRAFT_1007877</name>
</gene>
<keyword evidence="1" id="KW-0812">Transmembrane</keyword>
<evidence type="ECO:0000256" key="1">
    <source>
        <dbReference type="SAM" id="Phobius"/>
    </source>
</evidence>
<evidence type="ECO:0000313" key="3">
    <source>
        <dbReference type="Proteomes" id="UP000193067"/>
    </source>
</evidence>
<keyword evidence="3" id="KW-1185">Reference proteome</keyword>
<keyword evidence="1" id="KW-0472">Membrane</keyword>
<feature type="transmembrane region" description="Helical" evidence="1">
    <location>
        <begin position="12"/>
        <end position="35"/>
    </location>
</feature>
<reference evidence="2 3" key="1">
    <citation type="journal article" date="2015" name="Biotechnol. Biofuels">
        <title>Enhanced degradation of softwood versus hardwood by the white-rot fungus Pycnoporus coccineus.</title>
        <authorList>
            <person name="Couturier M."/>
            <person name="Navarro D."/>
            <person name="Chevret D."/>
            <person name="Henrissat B."/>
            <person name="Piumi F."/>
            <person name="Ruiz-Duenas F.J."/>
            <person name="Martinez A.T."/>
            <person name="Grigoriev I.V."/>
            <person name="Riley R."/>
            <person name="Lipzen A."/>
            <person name="Berrin J.G."/>
            <person name="Master E.R."/>
            <person name="Rosso M.N."/>
        </authorList>
    </citation>
    <scope>NUCLEOTIDE SEQUENCE [LARGE SCALE GENOMIC DNA]</scope>
    <source>
        <strain evidence="2 3">BRFM310</strain>
    </source>
</reference>
<sequence length="149" mass="16264">MNCMPLRCSLAFVLSLYAVGLSLWLLTSIVVPLLFSNSARVLLDVHSCYVRRAPSLTVHGHLSSRGSPRRHALCSIFSLGMLGASTVRQINYDQSTVLPDTSTMLLRTYACSRTSHLATFDSALGALGSGTAPCELWLIFVLRISNYGR</sequence>
<proteinExistence type="predicted"/>
<keyword evidence="1" id="KW-1133">Transmembrane helix</keyword>
<accession>A0A1Y2ID96</accession>
<protein>
    <submittedName>
        <fullName evidence="2">Uncharacterized protein</fullName>
    </submittedName>
</protein>
<dbReference type="AlphaFoldDB" id="A0A1Y2ID96"/>
<evidence type="ECO:0000313" key="2">
    <source>
        <dbReference type="EMBL" id="OSC98360.1"/>
    </source>
</evidence>
<dbReference type="EMBL" id="KZ084139">
    <property type="protein sequence ID" value="OSC98360.1"/>
    <property type="molecule type" value="Genomic_DNA"/>
</dbReference>
<organism evidence="2 3">
    <name type="scientific">Trametes coccinea (strain BRFM310)</name>
    <name type="common">Pycnoporus coccineus</name>
    <dbReference type="NCBI Taxonomy" id="1353009"/>
    <lineage>
        <taxon>Eukaryota</taxon>
        <taxon>Fungi</taxon>
        <taxon>Dikarya</taxon>
        <taxon>Basidiomycota</taxon>
        <taxon>Agaricomycotina</taxon>
        <taxon>Agaricomycetes</taxon>
        <taxon>Polyporales</taxon>
        <taxon>Polyporaceae</taxon>
        <taxon>Trametes</taxon>
    </lineage>
</organism>
<name>A0A1Y2ID96_TRAC3</name>